<proteinExistence type="inferred from homology"/>
<dbReference type="PRINTS" id="PR00080">
    <property type="entry name" value="SDRFAMILY"/>
</dbReference>
<dbReference type="AlphaFoldDB" id="A0A1D9MEM7"/>
<dbReference type="InterPro" id="IPR036291">
    <property type="entry name" value="NAD(P)-bd_dom_sf"/>
</dbReference>
<dbReference type="STRING" id="1850250.LPB142_13640"/>
<dbReference type="CDD" id="cd05233">
    <property type="entry name" value="SDR_c"/>
    <property type="match status" value="1"/>
</dbReference>
<evidence type="ECO:0000256" key="2">
    <source>
        <dbReference type="ARBA" id="ARBA00023002"/>
    </source>
</evidence>
<dbReference type="GO" id="GO:0016491">
    <property type="term" value="F:oxidoreductase activity"/>
    <property type="evidence" value="ECO:0007669"/>
    <property type="project" value="UniProtKB-KW"/>
</dbReference>
<dbReference type="Proteomes" id="UP000176562">
    <property type="component" value="Chromosome"/>
</dbReference>
<evidence type="ECO:0000256" key="1">
    <source>
        <dbReference type="ARBA" id="ARBA00006484"/>
    </source>
</evidence>
<keyword evidence="4" id="KW-1185">Reference proteome</keyword>
<dbReference type="PANTHER" id="PTHR43639:SF1">
    <property type="entry name" value="SHORT-CHAIN DEHYDROGENASE_REDUCTASE FAMILY PROTEIN"/>
    <property type="match status" value="1"/>
</dbReference>
<dbReference type="Pfam" id="PF13561">
    <property type="entry name" value="adh_short_C2"/>
    <property type="match status" value="1"/>
</dbReference>
<keyword evidence="2" id="KW-0560">Oxidoreductase</keyword>
<accession>A0A1D9MEM7</accession>
<dbReference type="InterPro" id="IPR002347">
    <property type="entry name" value="SDR_fam"/>
</dbReference>
<organism evidence="3 4">
    <name type="scientific">Rhodobacter xanthinilyticus</name>
    <dbReference type="NCBI Taxonomy" id="1850250"/>
    <lineage>
        <taxon>Bacteria</taxon>
        <taxon>Pseudomonadati</taxon>
        <taxon>Pseudomonadota</taxon>
        <taxon>Alphaproteobacteria</taxon>
        <taxon>Rhodobacterales</taxon>
        <taxon>Rhodobacter group</taxon>
        <taxon>Rhodobacter</taxon>
    </lineage>
</organism>
<dbReference type="Gene3D" id="3.40.50.720">
    <property type="entry name" value="NAD(P)-binding Rossmann-like Domain"/>
    <property type="match status" value="1"/>
</dbReference>
<dbReference type="PRINTS" id="PR00081">
    <property type="entry name" value="GDHRDH"/>
</dbReference>
<comment type="similarity">
    <text evidence="1">Belongs to the short-chain dehydrogenases/reductases (SDR) family.</text>
</comment>
<dbReference type="SUPFAM" id="SSF51735">
    <property type="entry name" value="NAD(P)-binding Rossmann-fold domains"/>
    <property type="match status" value="1"/>
</dbReference>
<protein>
    <submittedName>
        <fullName evidence="3">Oxidoreductase</fullName>
    </submittedName>
</protein>
<sequence length="269" mass="28510">MSLAITGKTAIITGAAHGIGLAIARHFIDRGAHVMCADIDEAKLNAEFGDEARNDGPVRIFAGDLCQKLTVNNLLSATVDAYDRIDILINSARAFAPCDPLEPIQDVLEDMLRQNMMGALRLSQMTAKRMISLAEKENRTTGEVGTIINVSTLAAQRAQPELLAYSIACAAQDQATRSLAVALAPYRIRVNGVSFASVMSASLQAALKENGDWREAIVAGTPMGRIAPPSELAETVQYLASSGAGFVTGQVIQVDGGRSVIDPIAVPVY</sequence>
<gene>
    <name evidence="3" type="ORF">LPB142_13640</name>
</gene>
<evidence type="ECO:0000313" key="3">
    <source>
        <dbReference type="EMBL" id="AOZ70230.1"/>
    </source>
</evidence>
<name>A0A1D9MEM7_9RHOB</name>
<dbReference type="RefSeq" id="WP_068764989.1">
    <property type="nucleotide sequence ID" value="NZ_CP017781.1"/>
</dbReference>
<dbReference type="EMBL" id="CP017781">
    <property type="protein sequence ID" value="AOZ70230.1"/>
    <property type="molecule type" value="Genomic_DNA"/>
</dbReference>
<dbReference type="KEGG" id="rhp:LPB142_13640"/>
<reference evidence="3 4" key="1">
    <citation type="submission" date="2016-10" db="EMBL/GenBank/DDBJ databases">
        <title>Rhodobacter sp. LPB0142, isolated from sea water.</title>
        <authorList>
            <person name="Kim E."/>
            <person name="Yi H."/>
        </authorList>
    </citation>
    <scope>NUCLEOTIDE SEQUENCE [LARGE SCALE GENOMIC DNA]</scope>
    <source>
        <strain evidence="3 4">LPB0142</strain>
    </source>
</reference>
<evidence type="ECO:0000313" key="4">
    <source>
        <dbReference type="Proteomes" id="UP000176562"/>
    </source>
</evidence>
<dbReference type="PANTHER" id="PTHR43639">
    <property type="entry name" value="OXIDOREDUCTASE, SHORT-CHAIN DEHYDROGENASE/REDUCTASE FAMILY (AFU_ORTHOLOGUE AFUA_5G02870)"/>
    <property type="match status" value="1"/>
</dbReference>